<evidence type="ECO:0000259" key="1">
    <source>
        <dbReference type="Pfam" id="PF00961"/>
    </source>
</evidence>
<name>A0A2H4NRS9_9PLEO</name>
<proteinExistence type="predicted"/>
<dbReference type="Pfam" id="PF00961">
    <property type="entry name" value="LAGLIDADG_1"/>
    <property type="match status" value="2"/>
</dbReference>
<feature type="domain" description="Homing endonuclease LAGLIDADG" evidence="1">
    <location>
        <begin position="229"/>
        <end position="318"/>
    </location>
</feature>
<dbReference type="GO" id="GO:0004519">
    <property type="term" value="F:endonuclease activity"/>
    <property type="evidence" value="ECO:0007669"/>
    <property type="project" value="UniProtKB-KW"/>
</dbReference>
<sequence length="364" mass="42924">MTGWTLECKELLYGNIEAIKLSSMRENLPKILYYSCFIILISTYVKMYNSRRQHAWVSKFIHQRLNGEHPSSRTYFEQWLVGVTDGDGNFSINYSNGKWGLSYKLVQSRYNLRLLYYVKKELGVGSVTKDNNKGQFFIRDRKHIENIILPIFDKYPLLTSKYFDYLRFKKALCILNNDNMSKEQKEKELFILKNSKKEDDYLSPVWNNISLPLTDINIIQGIMTKPWVIGFIEAEGSFYLVSKDSKRIVHGFGLTQKLDRIVLESIRLILHIPSPVKYKEMYNHYILDTTNSKSIENIIDYFQNTMKGVKSLEYRIWARSYVKNKGNYEKLASIRDTVRKIRKQLLSLRDEPHRGSSREKRVSP</sequence>
<dbReference type="EMBL" id="MF784482">
    <property type="protein sequence ID" value="ATV95700.1"/>
    <property type="molecule type" value="Genomic_DNA"/>
</dbReference>
<dbReference type="PANTHER" id="PTHR36181:SF2">
    <property type="entry name" value="INTRON-ENCODED ENDONUCLEASE AI3-RELATED"/>
    <property type="match status" value="1"/>
</dbReference>
<feature type="domain" description="Homing endonuclease LAGLIDADG" evidence="1">
    <location>
        <begin position="80"/>
        <end position="171"/>
    </location>
</feature>
<dbReference type="SUPFAM" id="SSF55608">
    <property type="entry name" value="Homing endonucleases"/>
    <property type="match status" value="2"/>
</dbReference>
<evidence type="ECO:0000313" key="2">
    <source>
        <dbReference type="EMBL" id="ATV95700.1"/>
    </source>
</evidence>
<keyword evidence="2" id="KW-0496">Mitochondrion</keyword>
<keyword evidence="2" id="KW-0540">Nuclease</keyword>
<dbReference type="RefSeq" id="YP_009445534.1">
    <property type="nucleotide sequence ID" value="NC_036417.1"/>
</dbReference>
<keyword evidence="2" id="KW-0378">Hydrolase</keyword>
<dbReference type="Gene3D" id="3.10.28.10">
    <property type="entry name" value="Homing endonucleases"/>
    <property type="match status" value="2"/>
</dbReference>
<dbReference type="GO" id="GO:0005739">
    <property type="term" value="C:mitochondrion"/>
    <property type="evidence" value="ECO:0007669"/>
    <property type="project" value="UniProtKB-ARBA"/>
</dbReference>
<organism evidence="2">
    <name type="scientific">Bipolaris cookei</name>
    <dbReference type="NCBI Taxonomy" id="74410"/>
    <lineage>
        <taxon>Eukaryota</taxon>
        <taxon>Fungi</taxon>
        <taxon>Dikarya</taxon>
        <taxon>Ascomycota</taxon>
        <taxon>Pezizomycotina</taxon>
        <taxon>Dothideomycetes</taxon>
        <taxon>Pleosporomycetidae</taxon>
        <taxon>Pleosporales</taxon>
        <taxon>Pleosporineae</taxon>
        <taxon>Pleosporaceae</taxon>
        <taxon>Bipolaris</taxon>
    </lineage>
</organism>
<accession>A0A2H4NRS9</accession>
<protein>
    <submittedName>
        <fullName evidence="2">LAGLIDADG endonuclease</fullName>
    </submittedName>
</protein>
<dbReference type="PANTHER" id="PTHR36181">
    <property type="entry name" value="INTRON-ENCODED ENDONUCLEASE AI3-RELATED"/>
    <property type="match status" value="1"/>
</dbReference>
<dbReference type="InterPro" id="IPR051289">
    <property type="entry name" value="LAGLIDADG_Endonuclease"/>
</dbReference>
<dbReference type="InterPro" id="IPR004860">
    <property type="entry name" value="LAGLIDADG_dom"/>
</dbReference>
<geneLocation type="mitochondrion" evidence="2"/>
<reference evidence="2" key="1">
    <citation type="submission" date="2017-08" db="EMBL/GenBank/DDBJ databases">
        <title>The genome sequence of Bipolaris cookei reveals mechanisms of pathogenesis underlying target leaf spot of sorghum.</title>
        <authorList>
            <person name="Zaccaron A.Z."/>
            <person name="Bluhm B.H."/>
        </authorList>
    </citation>
    <scope>NUCLEOTIDE SEQUENCE</scope>
    <source>
        <strain evidence="2">LSLP18</strain>
    </source>
</reference>
<dbReference type="AlphaFoldDB" id="A0A2H4NRS9"/>
<gene>
    <name evidence="2" type="primary">orf358</name>
</gene>
<dbReference type="GeneID" id="35116786"/>
<keyword evidence="2" id="KW-0255">Endonuclease</keyword>
<dbReference type="InterPro" id="IPR027434">
    <property type="entry name" value="Homing_endonucl"/>
</dbReference>